<dbReference type="OrthoDB" id="3193269at2"/>
<feature type="region of interest" description="Disordered" evidence="1">
    <location>
        <begin position="111"/>
        <end position="132"/>
    </location>
</feature>
<dbReference type="CDD" id="cd06462">
    <property type="entry name" value="Peptidase_S24_S26"/>
    <property type="match status" value="1"/>
</dbReference>
<dbReference type="EMBL" id="SNXW01000005">
    <property type="protein sequence ID" value="TDP82933.1"/>
    <property type="molecule type" value="Genomic_DNA"/>
</dbReference>
<sequence>MIVYQANKRQFIEDTFQNDIEFVLSQQYLRSTGRQPSLFEVGEVLKDDAIPDDMAVALEYTVPQTSKRIDVLLTGEDEAATPKLVIIELKQWSQARFSEKDGIVWARLGGKAGETEGAQPRRKPGQGSDQRRALHRVLRGRRPARDPQALEDGATEWVEQPEWVKPQPGLFVAQVVGESMNKRIPNGAWCLFRANPQGTRNGKIVVVQHRSISDPETGGQLHRQAVSE</sequence>
<dbReference type="AlphaFoldDB" id="A0A4R6RA29"/>
<organism evidence="3 4">
    <name type="scientific">Aquabacterium commune</name>
    <dbReference type="NCBI Taxonomy" id="70586"/>
    <lineage>
        <taxon>Bacteria</taxon>
        <taxon>Pseudomonadati</taxon>
        <taxon>Pseudomonadota</taxon>
        <taxon>Betaproteobacteria</taxon>
        <taxon>Burkholderiales</taxon>
        <taxon>Aquabacterium</taxon>
    </lineage>
</organism>
<evidence type="ECO:0000313" key="3">
    <source>
        <dbReference type="EMBL" id="TDP82933.1"/>
    </source>
</evidence>
<keyword evidence="4" id="KW-1185">Reference proteome</keyword>
<gene>
    <name evidence="3" type="ORF">EV672_105120</name>
</gene>
<dbReference type="Proteomes" id="UP000294593">
    <property type="component" value="Unassembled WGS sequence"/>
</dbReference>
<evidence type="ECO:0000259" key="2">
    <source>
        <dbReference type="Pfam" id="PF00717"/>
    </source>
</evidence>
<name>A0A4R6RA29_9BURK</name>
<accession>A0A4R6RA29</accession>
<reference evidence="3 4" key="1">
    <citation type="submission" date="2019-03" db="EMBL/GenBank/DDBJ databases">
        <title>Genomic Encyclopedia of Type Strains, Phase IV (KMG-IV): sequencing the most valuable type-strain genomes for metagenomic binning, comparative biology and taxonomic classification.</title>
        <authorList>
            <person name="Goeker M."/>
        </authorList>
    </citation>
    <scope>NUCLEOTIDE SEQUENCE [LARGE SCALE GENOMIC DNA]</scope>
    <source>
        <strain evidence="3 4">DSM 11901</strain>
    </source>
</reference>
<dbReference type="InterPro" id="IPR036286">
    <property type="entry name" value="LexA/Signal_pep-like_sf"/>
</dbReference>
<evidence type="ECO:0000313" key="4">
    <source>
        <dbReference type="Proteomes" id="UP000294593"/>
    </source>
</evidence>
<proteinExistence type="predicted"/>
<dbReference type="SUPFAM" id="SSF51306">
    <property type="entry name" value="LexA/Signal peptidase"/>
    <property type="match status" value="1"/>
</dbReference>
<evidence type="ECO:0000256" key="1">
    <source>
        <dbReference type="SAM" id="MobiDB-lite"/>
    </source>
</evidence>
<dbReference type="Pfam" id="PF00717">
    <property type="entry name" value="Peptidase_S24"/>
    <property type="match status" value="1"/>
</dbReference>
<feature type="domain" description="Peptidase S24/S26A/S26B/S26C" evidence="2">
    <location>
        <begin position="160"/>
        <end position="209"/>
    </location>
</feature>
<comment type="caution">
    <text evidence="3">The sequence shown here is derived from an EMBL/GenBank/DDBJ whole genome shotgun (WGS) entry which is preliminary data.</text>
</comment>
<dbReference type="Gene3D" id="2.10.109.10">
    <property type="entry name" value="Umud Fragment, subunit A"/>
    <property type="match status" value="1"/>
</dbReference>
<protein>
    <recommendedName>
        <fullName evidence="2">Peptidase S24/S26A/S26B/S26C domain-containing protein</fullName>
    </recommendedName>
</protein>
<dbReference type="InterPro" id="IPR015927">
    <property type="entry name" value="Peptidase_S24_S26A/B/C"/>
</dbReference>
<dbReference type="RefSeq" id="WP_133608917.1">
    <property type="nucleotide sequence ID" value="NZ_SNXW01000005.1"/>
</dbReference>